<gene>
    <name evidence="8" type="ORF">NDN08_005372</name>
</gene>
<evidence type="ECO:0000256" key="4">
    <source>
        <dbReference type="ARBA" id="ARBA00023242"/>
    </source>
</evidence>
<dbReference type="Gene3D" id="1.20.1160.11">
    <property type="entry name" value="Paired amphipathic helix"/>
    <property type="match status" value="3"/>
</dbReference>
<feature type="region of interest" description="Disordered" evidence="6">
    <location>
        <begin position="777"/>
        <end position="889"/>
    </location>
</feature>
<feature type="region of interest" description="Disordered" evidence="6">
    <location>
        <begin position="1197"/>
        <end position="1384"/>
    </location>
</feature>
<dbReference type="FunFam" id="1.20.1160.11:FF:000001">
    <property type="entry name" value="Paired amphipathic helix protein Sin3"/>
    <property type="match status" value="1"/>
</dbReference>
<feature type="compositionally biased region" description="Polar residues" evidence="6">
    <location>
        <begin position="1356"/>
        <end position="1369"/>
    </location>
</feature>
<dbReference type="Pfam" id="PF16879">
    <property type="entry name" value="Sin3a_C"/>
    <property type="match status" value="1"/>
</dbReference>
<feature type="region of interest" description="Disordered" evidence="6">
    <location>
        <begin position="1764"/>
        <end position="1793"/>
    </location>
</feature>
<evidence type="ECO:0000256" key="6">
    <source>
        <dbReference type="SAM" id="MobiDB-lite"/>
    </source>
</evidence>
<feature type="compositionally biased region" description="Polar residues" evidence="6">
    <location>
        <begin position="979"/>
        <end position="992"/>
    </location>
</feature>
<protein>
    <recommendedName>
        <fullName evidence="7">Histone deacetylase interacting domain-containing protein</fullName>
    </recommendedName>
</protein>
<feature type="compositionally biased region" description="Basic and acidic residues" evidence="6">
    <location>
        <begin position="515"/>
        <end position="539"/>
    </location>
</feature>
<feature type="compositionally biased region" description="Pro residues" evidence="6">
    <location>
        <begin position="1342"/>
        <end position="1351"/>
    </location>
</feature>
<evidence type="ECO:0000256" key="3">
    <source>
        <dbReference type="ARBA" id="ARBA00022737"/>
    </source>
</evidence>
<feature type="compositionally biased region" description="Polar residues" evidence="6">
    <location>
        <begin position="426"/>
        <end position="442"/>
    </location>
</feature>
<evidence type="ECO:0000256" key="2">
    <source>
        <dbReference type="ARBA" id="ARBA00022491"/>
    </source>
</evidence>
<feature type="compositionally biased region" description="Basic and acidic residues" evidence="6">
    <location>
        <begin position="62"/>
        <end position="117"/>
    </location>
</feature>
<dbReference type="EMBL" id="JAMWBK010000001">
    <property type="protein sequence ID" value="KAJ8908667.1"/>
    <property type="molecule type" value="Genomic_DNA"/>
</dbReference>
<evidence type="ECO:0000256" key="1">
    <source>
        <dbReference type="ARBA" id="ARBA00004123"/>
    </source>
</evidence>
<dbReference type="PANTHER" id="PTHR12346">
    <property type="entry name" value="SIN3B-RELATED"/>
    <property type="match status" value="1"/>
</dbReference>
<evidence type="ECO:0000313" key="8">
    <source>
        <dbReference type="EMBL" id="KAJ8908667.1"/>
    </source>
</evidence>
<keyword evidence="3" id="KW-0677">Repeat</keyword>
<name>A0AAV8V4P2_9RHOD</name>
<feature type="compositionally biased region" description="Basic and acidic residues" evidence="6">
    <location>
        <begin position="46"/>
        <end position="55"/>
    </location>
</feature>
<feature type="compositionally biased region" description="Low complexity" evidence="6">
    <location>
        <begin position="501"/>
        <end position="512"/>
    </location>
</feature>
<feature type="compositionally biased region" description="Polar residues" evidence="6">
    <location>
        <begin position="1773"/>
        <end position="1793"/>
    </location>
</feature>
<dbReference type="GO" id="GO:0003714">
    <property type="term" value="F:transcription corepressor activity"/>
    <property type="evidence" value="ECO:0007669"/>
    <property type="project" value="InterPro"/>
</dbReference>
<feature type="compositionally biased region" description="Basic and acidic residues" evidence="6">
    <location>
        <begin position="572"/>
        <end position="582"/>
    </location>
</feature>
<feature type="compositionally biased region" description="Polar residues" evidence="6">
    <location>
        <begin position="1531"/>
        <end position="1545"/>
    </location>
</feature>
<feature type="compositionally biased region" description="Low complexity" evidence="6">
    <location>
        <begin position="926"/>
        <end position="937"/>
    </location>
</feature>
<reference evidence="8 9" key="1">
    <citation type="journal article" date="2023" name="Nat. Commun.">
        <title>Origin of minicircular mitochondrial genomes in red algae.</title>
        <authorList>
            <person name="Lee Y."/>
            <person name="Cho C.H."/>
            <person name="Lee Y.M."/>
            <person name="Park S.I."/>
            <person name="Yang J.H."/>
            <person name="West J.A."/>
            <person name="Bhattacharya D."/>
            <person name="Yoon H.S."/>
        </authorList>
    </citation>
    <scope>NUCLEOTIDE SEQUENCE [LARGE SCALE GENOMIC DNA]</scope>
    <source>
        <strain evidence="8 9">CCMP1338</strain>
        <tissue evidence="8">Whole cell</tissue>
    </source>
</reference>
<dbReference type="PANTHER" id="PTHR12346:SF0">
    <property type="entry name" value="SIN3A, ISOFORM G"/>
    <property type="match status" value="1"/>
</dbReference>
<dbReference type="InterPro" id="IPR039774">
    <property type="entry name" value="Sin3-like"/>
</dbReference>
<keyword evidence="4 5" id="KW-0539">Nucleus</keyword>
<feature type="compositionally biased region" description="Polar residues" evidence="6">
    <location>
        <begin position="680"/>
        <end position="689"/>
    </location>
</feature>
<dbReference type="GO" id="GO:0000785">
    <property type="term" value="C:chromatin"/>
    <property type="evidence" value="ECO:0007669"/>
    <property type="project" value="TreeGrafter"/>
</dbReference>
<dbReference type="FunFam" id="1.20.1160.11:FF:000003">
    <property type="entry name" value="Paired amphipathic helix SIN3-like protein"/>
    <property type="match status" value="1"/>
</dbReference>
<feature type="region of interest" description="Disordered" evidence="6">
    <location>
        <begin position="1951"/>
        <end position="1977"/>
    </location>
</feature>
<evidence type="ECO:0000313" key="9">
    <source>
        <dbReference type="Proteomes" id="UP001157974"/>
    </source>
</evidence>
<dbReference type="PROSITE" id="PS51477">
    <property type="entry name" value="PAH"/>
    <property type="match status" value="3"/>
</dbReference>
<feature type="compositionally biased region" description="Polar residues" evidence="6">
    <location>
        <begin position="1001"/>
        <end position="1010"/>
    </location>
</feature>
<feature type="compositionally biased region" description="Basic and acidic residues" evidence="6">
    <location>
        <begin position="271"/>
        <end position="285"/>
    </location>
</feature>
<feature type="compositionally biased region" description="Polar residues" evidence="6">
    <location>
        <begin position="21"/>
        <end position="33"/>
    </location>
</feature>
<feature type="compositionally biased region" description="Polar residues" evidence="6">
    <location>
        <begin position="403"/>
        <end position="414"/>
    </location>
</feature>
<dbReference type="GO" id="GO:0000118">
    <property type="term" value="C:histone deacetylase complex"/>
    <property type="evidence" value="ECO:0007669"/>
    <property type="project" value="TreeGrafter"/>
</dbReference>
<feature type="region of interest" description="Disordered" evidence="6">
    <location>
        <begin position="920"/>
        <end position="1090"/>
    </location>
</feature>
<comment type="caution">
    <text evidence="8">The sequence shown here is derived from an EMBL/GenBank/DDBJ whole genome shotgun (WGS) entry which is preliminary data.</text>
</comment>
<feature type="region of interest" description="Disordered" evidence="6">
    <location>
        <begin position="572"/>
        <end position="692"/>
    </location>
</feature>
<dbReference type="Pfam" id="PF02671">
    <property type="entry name" value="PAH"/>
    <property type="match status" value="3"/>
</dbReference>
<keyword evidence="2" id="KW-0678">Repressor</keyword>
<proteinExistence type="predicted"/>
<feature type="region of interest" description="Disordered" evidence="6">
    <location>
        <begin position="172"/>
        <end position="551"/>
    </location>
</feature>
<dbReference type="Pfam" id="PF08295">
    <property type="entry name" value="Sin3_corepress"/>
    <property type="match status" value="1"/>
</dbReference>
<dbReference type="InterPro" id="IPR013194">
    <property type="entry name" value="HDAC_interact_dom"/>
</dbReference>
<dbReference type="InterPro" id="IPR031693">
    <property type="entry name" value="Sin3_C"/>
</dbReference>
<accession>A0AAV8V4P2</accession>
<feature type="domain" description="Histone deacetylase interacting" evidence="7">
    <location>
        <begin position="1560"/>
        <end position="1660"/>
    </location>
</feature>
<feature type="compositionally biased region" description="Basic residues" evidence="6">
    <location>
        <begin position="938"/>
        <end position="951"/>
    </location>
</feature>
<dbReference type="InterPro" id="IPR036600">
    <property type="entry name" value="PAH_sf"/>
</dbReference>
<feature type="compositionally biased region" description="Basic and acidic residues" evidence="6">
    <location>
        <begin position="186"/>
        <end position="198"/>
    </location>
</feature>
<evidence type="ECO:0000256" key="5">
    <source>
        <dbReference type="PROSITE-ProRule" id="PRU00810"/>
    </source>
</evidence>
<feature type="region of interest" description="Disordered" evidence="6">
    <location>
        <begin position="1"/>
        <end position="159"/>
    </location>
</feature>
<dbReference type="SMART" id="SM00761">
    <property type="entry name" value="HDAC_interact"/>
    <property type="match status" value="1"/>
</dbReference>
<dbReference type="Proteomes" id="UP001157974">
    <property type="component" value="Unassembled WGS sequence"/>
</dbReference>
<sequence>MDSVSDNAKKGTGGSEPEPNTAETPRQASTSAEVPTDKGNQAGLDKSIHKREDPPRAAPADGDSRILERPRPSASREETDDNLDRREEAAVKSERSSGKAEAKAQELSMEPKPRVVSDGKSAQKRPGKVSPSRESDGRSATRKGFGSSNGSYLSGDVASARGPVVGSAVAGGHFARSRGEGGGGSDDLKESSRDKALDVSKGALGAVGESPLVHRLKENEARHHSNLQDVAKQHTGSRQPTHKKDTFQGKGQAESLIGSSDWAGRTSSKPAGEDNVTRFSGEEGRSGAINSDRVIGSRGTRTESISDGLSNAKESMVSAAPEIDMSKSGAAFDDGSTPQDGFKAEGPRSLPGAHTLPSPQTLKGGPRLPGAHTLPRGPGLPGSQALPGPPKLQSLTEAKPLPSAQSLPVPSTLPTERDGHMAKGPQSFSPVQRLSGGQSLVRNQPLPGSQALPGAQSLPGAQALPGAQSLPGPQTVAVKQHWGGAKQRGEHDEPGSARGMQTTQAQTKRTQAPLSEDHEKQQGKHFVDGYAPKADEPQGKDTQSANLPPVSLVQNVPAVSIGRVNPADGKAVKVTDRIDAESRGSGIARRGSEQAQAPLPGLSAGAFPHVTRQPRAGEVGESGAVPLAPVANPAGPPFPQGNQEHSGRVSQGGRGFNSAVGSNVGATLPSPSPPVSSPSTRVEQGNYPPNSDRRLLRVEDALAYLEHVKSRFHDKPSVYNQFLDIMKEFKAQLIDTNRVIERVSQLFRGHTELILAFDTFLPPGYRIQGMRDDPITGQCTTTYSTPHGFKKTPIGGGASSTEASGGKQTGASYGSKGSGLGPSHDASGVSFDGGGDNQSYDKKPRYMSKNNAGLPAEPSIGGQKPRGAGGKGRGKVAQEGSAAAGPAPTFPAREAQNLLAVHHGQSGQNLGLDRDIHVHTPRQHAQKQQQSQASQGKQQRHSHKQANKQRSRSPGPPEHNSQAGPQDPLGAGMEKLRGPSSSSNMTSQQRRTSPGGGKTTLGAQSQNPNGSRGAMGMAQFPADNSMAMGQTRLSPGPHGQQQRQQQRGSAIMGSGNVFQNGGGPHSAGVALGAVAEGHGGPSQMAGRNRGPMMNVPGQGTMMSGGKGMGPYPPIGQGAMGSQGEQPIGNHLEFENAISYVNKIKGRFREHEEVYKQFLEILQNYQKDQKSIKEVYAQVQELFKDDPDLLEEFKRFLPDSSPHTADAGDRRAGPKSPVHGTGGTPPAFGRVPKGAITSSSAPLSTPPRSKPSKGPPSKRKRASASDGKDAMAGSRGSGVRMGMAGQGPPASGHQHVIQGKVPAQSPSGQLGPTPPSRSPGAVIQSGSNASVGITGQSRLPMKMQPPGPPPMLRPSQRGENSPRRQSSGTGLLSGHGALDASGNKPVDFIQGPMSQRESDEVKLFDDIRERVGQSGTHLYQEFIKCLSLFSREIITRQELMMLAEELFQGRPSLREAFRAFLDASAGMPGSDQPPSSLDLMTNSGAVASSSAYGADAVRGLNESRVQDALSYSTSSTSRFGDEESDQRDDTAFESSPVASKTMSAKHQQYKSRPMSEIAAESTITCTESYKRLPPDFVVPVCRGRSEIEKRTLNDYWVSVPMGSEDYSFKHFRKNQFEDNLFRCEDDRYELDMVIETNAAIIAKLEPIAATIGKLSSDEMKRHALADEALSPVHVRAIERIYGDHGSDIIEQVKLNPSVAIPVVLARLKQKDEQWRKARIEMNKIWREVCEKNYYKSLDHRSFYFKQADKKELSAKSMIQEISANPAKANGGSRGSNDGHSNASSSHTNPSNTIHSQGSGLDGFSLYGSAAARVSKIMPNCIELPYTQPEMHSEIADIVELLLATECSNSTEAARMTAAYRHLVGSVFGLKGRGFSDVDLDDVMATLKPRFGEDIPVAQLATGDADSNSQKRLREDMVMYCDEMLYILFRFGHIVHERLSAAWRMAVEKSEEEKRRRKRNELAENGSGGHGMKKLPSSLGQTAEYGNGAFRLTSTDPKYLFREYVLSLTGLLNNSIDAVRYDDRCRGILGTSSYLLFTMDKHVRKLGKQVIHIFGHNSNSISNYLARLFFEHDAIQGVRSESSEEIYHRAASNRFAEERKVSMYRLGTAGNRSLVRMHLLGVDNAGFGRTLEASAQSTDNESEGDESLSSRWLKSCESKISKRKREEMTLSCEMLNRLEMRIVNGGRLMFTGGKEDAAIQWRPAKKRKPDESASAQRWKTWFNDEHLRREKSKSQLEIAGAKVLSTS</sequence>
<dbReference type="InterPro" id="IPR003822">
    <property type="entry name" value="PAH"/>
</dbReference>
<feature type="compositionally biased region" description="Polar residues" evidence="6">
    <location>
        <begin position="302"/>
        <end position="313"/>
    </location>
</feature>
<feature type="region of interest" description="Disordered" evidence="6">
    <location>
        <begin position="1510"/>
        <end position="1552"/>
    </location>
</feature>
<organism evidence="8 9">
    <name type="scientific">Rhodosorus marinus</name>
    <dbReference type="NCBI Taxonomy" id="101924"/>
    <lineage>
        <taxon>Eukaryota</taxon>
        <taxon>Rhodophyta</taxon>
        <taxon>Stylonematophyceae</taxon>
        <taxon>Stylonematales</taxon>
        <taxon>Stylonemataceae</taxon>
        <taxon>Rhodosorus</taxon>
    </lineage>
</organism>
<evidence type="ECO:0000259" key="7">
    <source>
        <dbReference type="SMART" id="SM00761"/>
    </source>
</evidence>
<dbReference type="GO" id="GO:0000122">
    <property type="term" value="P:negative regulation of transcription by RNA polymerase II"/>
    <property type="evidence" value="ECO:0007669"/>
    <property type="project" value="TreeGrafter"/>
</dbReference>
<comment type="subcellular location">
    <subcellularLocation>
        <location evidence="1 5">Nucleus</location>
    </subcellularLocation>
</comment>
<dbReference type="SUPFAM" id="SSF47762">
    <property type="entry name" value="PAH2 domain"/>
    <property type="match status" value="3"/>
</dbReference>
<keyword evidence="9" id="KW-1185">Reference proteome</keyword>
<feature type="compositionally biased region" description="Polar residues" evidence="6">
    <location>
        <begin position="1323"/>
        <end position="1336"/>
    </location>
</feature>